<gene>
    <name evidence="4" type="ORF">INT44_007217</name>
</gene>
<accession>A0A8H7PNB6</accession>
<proteinExistence type="inferred from homology"/>
<keyword evidence="5" id="KW-1185">Reference proteome</keyword>
<dbReference type="OrthoDB" id="202840at2759"/>
<dbReference type="PROSITE" id="PS50405">
    <property type="entry name" value="GST_CTER"/>
    <property type="match status" value="1"/>
</dbReference>
<dbReference type="InterPro" id="IPR034330">
    <property type="entry name" value="GST_Zeta_C"/>
</dbReference>
<protein>
    <recommendedName>
        <fullName evidence="6">Maleylacetoacetate isomerase</fullName>
    </recommendedName>
</protein>
<feature type="domain" description="GST C-terminal" evidence="3">
    <location>
        <begin position="134"/>
        <end position="256"/>
    </location>
</feature>
<dbReference type="PANTHER" id="PTHR42673">
    <property type="entry name" value="MALEYLACETOACETATE ISOMERASE"/>
    <property type="match status" value="1"/>
</dbReference>
<dbReference type="InterPro" id="IPR005955">
    <property type="entry name" value="GST_Zeta"/>
</dbReference>
<dbReference type="GO" id="GO:0006749">
    <property type="term" value="P:glutathione metabolic process"/>
    <property type="evidence" value="ECO:0007669"/>
    <property type="project" value="TreeGrafter"/>
</dbReference>
<dbReference type="GO" id="GO:0005739">
    <property type="term" value="C:mitochondrion"/>
    <property type="evidence" value="ECO:0007669"/>
    <property type="project" value="TreeGrafter"/>
</dbReference>
<dbReference type="Proteomes" id="UP000612746">
    <property type="component" value="Unassembled WGS sequence"/>
</dbReference>
<dbReference type="Pfam" id="PF02798">
    <property type="entry name" value="GST_N"/>
    <property type="match status" value="1"/>
</dbReference>
<dbReference type="PROSITE" id="PS50404">
    <property type="entry name" value="GST_NTER"/>
    <property type="match status" value="1"/>
</dbReference>
<dbReference type="SUPFAM" id="SSF47616">
    <property type="entry name" value="GST C-terminal domain-like"/>
    <property type="match status" value="1"/>
</dbReference>
<dbReference type="SFLD" id="SFLDG00358">
    <property type="entry name" value="Main_(cytGST)"/>
    <property type="match status" value="1"/>
</dbReference>
<comment type="caution">
    <text evidence="4">The sequence shown here is derived from an EMBL/GenBank/DDBJ whole genome shotgun (WGS) entry which is preliminary data.</text>
</comment>
<dbReference type="FunFam" id="1.20.1050.10:FF:000010">
    <property type="entry name" value="Maleylacetoacetate isomerase isoform 1"/>
    <property type="match status" value="1"/>
</dbReference>
<dbReference type="CDD" id="cd03191">
    <property type="entry name" value="GST_C_Zeta"/>
    <property type="match status" value="1"/>
</dbReference>
<dbReference type="SUPFAM" id="SSF52833">
    <property type="entry name" value="Thioredoxin-like"/>
    <property type="match status" value="1"/>
</dbReference>
<dbReference type="SFLD" id="SFLDS00019">
    <property type="entry name" value="Glutathione_Transferase_(cytos"/>
    <property type="match status" value="1"/>
</dbReference>
<dbReference type="PANTHER" id="PTHR42673:SF4">
    <property type="entry name" value="MALEYLACETOACETATE ISOMERASE"/>
    <property type="match status" value="1"/>
</dbReference>
<feature type="non-terminal residue" evidence="4">
    <location>
        <position position="1"/>
    </location>
</feature>
<dbReference type="AlphaFoldDB" id="A0A8H7PNB6"/>
<dbReference type="Gene3D" id="1.20.1050.10">
    <property type="match status" value="1"/>
</dbReference>
<dbReference type="InterPro" id="IPR036249">
    <property type="entry name" value="Thioredoxin-like_sf"/>
</dbReference>
<evidence type="ECO:0000259" key="2">
    <source>
        <dbReference type="PROSITE" id="PS50404"/>
    </source>
</evidence>
<evidence type="ECO:0000259" key="3">
    <source>
        <dbReference type="PROSITE" id="PS50405"/>
    </source>
</evidence>
<dbReference type="InterPro" id="IPR004045">
    <property type="entry name" value="Glutathione_S-Trfase_N"/>
</dbReference>
<reference evidence="4" key="1">
    <citation type="submission" date="2020-12" db="EMBL/GenBank/DDBJ databases">
        <title>Metabolic potential, ecology and presence of endohyphal bacteria is reflected in genomic diversity of Mucoromycotina.</title>
        <authorList>
            <person name="Muszewska A."/>
            <person name="Okrasinska A."/>
            <person name="Steczkiewicz K."/>
            <person name="Drgas O."/>
            <person name="Orlowska M."/>
            <person name="Perlinska-Lenart U."/>
            <person name="Aleksandrzak-Piekarczyk T."/>
            <person name="Szatraj K."/>
            <person name="Zielenkiewicz U."/>
            <person name="Pilsyk S."/>
            <person name="Malc E."/>
            <person name="Mieczkowski P."/>
            <person name="Kruszewska J.S."/>
            <person name="Biernat P."/>
            <person name="Pawlowska J."/>
        </authorList>
    </citation>
    <scope>NUCLEOTIDE SEQUENCE</scope>
    <source>
        <strain evidence="4">WA0000051536</strain>
    </source>
</reference>
<dbReference type="GO" id="GO:0004364">
    <property type="term" value="F:glutathione transferase activity"/>
    <property type="evidence" value="ECO:0007669"/>
    <property type="project" value="TreeGrafter"/>
</dbReference>
<dbReference type="InterPro" id="IPR004046">
    <property type="entry name" value="GST_C"/>
</dbReference>
<dbReference type="GO" id="GO:0016034">
    <property type="term" value="F:maleylacetoacetate isomerase activity"/>
    <property type="evidence" value="ECO:0007669"/>
    <property type="project" value="TreeGrafter"/>
</dbReference>
<organism evidence="4 5">
    <name type="scientific">Umbelopsis vinacea</name>
    <dbReference type="NCBI Taxonomy" id="44442"/>
    <lineage>
        <taxon>Eukaryota</taxon>
        <taxon>Fungi</taxon>
        <taxon>Fungi incertae sedis</taxon>
        <taxon>Mucoromycota</taxon>
        <taxon>Mucoromycotina</taxon>
        <taxon>Umbelopsidomycetes</taxon>
        <taxon>Umbelopsidales</taxon>
        <taxon>Umbelopsidaceae</taxon>
        <taxon>Umbelopsis</taxon>
    </lineage>
</organism>
<dbReference type="InterPro" id="IPR034333">
    <property type="entry name" value="GST_Zeta_N"/>
</dbReference>
<dbReference type="EMBL" id="JAEPRA010000013">
    <property type="protein sequence ID" value="KAG2176554.1"/>
    <property type="molecule type" value="Genomic_DNA"/>
</dbReference>
<evidence type="ECO:0008006" key="6">
    <source>
        <dbReference type="Google" id="ProtNLM"/>
    </source>
</evidence>
<sequence>MFVEAQGWGIISAQFKHCGKKRTVILTGLAENPLTILQKFILYGYFRSSATWRVRIALAWKGLKYEYKPINLVKGEQKTEAHIALNSFKQVPVLVLPDGTVLVQSTAILEYLEEAYPEHPLLPKDLVQRAVVKLTPHVSKARSIFSEIACDMQPLQNTKVTFYISNDADKRAEWANYWLTNGFEALEKHLVKTAGSYCVGDQVTIADCCLVPMVYNGFRYKVDMNAYPTVIRVLDNLEKLDAFKAAHAHVQPDCLPELVGKSMKD</sequence>
<comment type="similarity">
    <text evidence="1">Belongs to the GST superfamily. Zeta family.</text>
</comment>
<dbReference type="Gene3D" id="3.40.30.10">
    <property type="entry name" value="Glutaredoxin"/>
    <property type="match status" value="1"/>
</dbReference>
<evidence type="ECO:0000256" key="1">
    <source>
        <dbReference type="ARBA" id="ARBA00010007"/>
    </source>
</evidence>
<evidence type="ECO:0000313" key="5">
    <source>
        <dbReference type="Proteomes" id="UP000612746"/>
    </source>
</evidence>
<dbReference type="InterPro" id="IPR036282">
    <property type="entry name" value="Glutathione-S-Trfase_C_sf"/>
</dbReference>
<dbReference type="NCBIfam" id="TIGR01262">
    <property type="entry name" value="maiA"/>
    <property type="match status" value="1"/>
</dbReference>
<dbReference type="Pfam" id="PF14497">
    <property type="entry name" value="GST_C_3"/>
    <property type="match status" value="1"/>
</dbReference>
<dbReference type="InterPro" id="IPR040079">
    <property type="entry name" value="Glutathione_S-Trfase"/>
</dbReference>
<evidence type="ECO:0000313" key="4">
    <source>
        <dbReference type="EMBL" id="KAG2176554.1"/>
    </source>
</evidence>
<feature type="domain" description="GST N-terminal" evidence="2">
    <location>
        <begin position="38"/>
        <end position="120"/>
    </location>
</feature>
<name>A0A8H7PNB6_9FUNG</name>
<dbReference type="InterPro" id="IPR010987">
    <property type="entry name" value="Glutathione-S-Trfase_C-like"/>
</dbReference>
<dbReference type="GO" id="GO:0006559">
    <property type="term" value="P:L-phenylalanine catabolic process"/>
    <property type="evidence" value="ECO:0007669"/>
    <property type="project" value="TreeGrafter"/>
</dbReference>
<dbReference type="CDD" id="cd03042">
    <property type="entry name" value="GST_N_Zeta"/>
    <property type="match status" value="1"/>
</dbReference>